<gene>
    <name evidence="2 4" type="ORF">CBG11489</name>
    <name evidence="2" type="ORF">CBG_11489</name>
</gene>
<evidence type="ECO:0000256" key="1">
    <source>
        <dbReference type="SAM" id="SignalP"/>
    </source>
</evidence>
<feature type="signal peptide" evidence="1">
    <location>
        <begin position="1"/>
        <end position="21"/>
    </location>
</feature>
<evidence type="ECO:0000313" key="2">
    <source>
        <dbReference type="EMBL" id="CAP30479.1"/>
    </source>
</evidence>
<organism evidence="2 3">
    <name type="scientific">Caenorhabditis briggsae</name>
    <dbReference type="NCBI Taxonomy" id="6238"/>
    <lineage>
        <taxon>Eukaryota</taxon>
        <taxon>Metazoa</taxon>
        <taxon>Ecdysozoa</taxon>
        <taxon>Nematoda</taxon>
        <taxon>Chromadorea</taxon>
        <taxon>Rhabditida</taxon>
        <taxon>Rhabditina</taxon>
        <taxon>Rhabditomorpha</taxon>
        <taxon>Rhabditoidea</taxon>
        <taxon>Rhabditidae</taxon>
        <taxon>Peloderinae</taxon>
        <taxon>Caenorhabditis</taxon>
    </lineage>
</organism>
<accession>A8XCW1</accession>
<dbReference type="FunCoup" id="A8XCW1">
    <property type="interactions" value="1361"/>
</dbReference>
<keyword evidence="3" id="KW-1185">Reference proteome</keyword>
<dbReference type="InParanoid" id="A8XCW1"/>
<dbReference type="HOGENOM" id="CLU_194012_0_0_1"/>
<dbReference type="AlphaFoldDB" id="A8XCW1"/>
<dbReference type="EMBL" id="HE600908">
    <property type="protein sequence ID" value="CAP30479.1"/>
    <property type="molecule type" value="Genomic_DNA"/>
</dbReference>
<dbReference type="CTD" id="8577241"/>
<reference evidence="2 3" key="2">
    <citation type="journal article" date="2011" name="PLoS Genet.">
        <title>Caenorhabditis briggsae recombinant inbred line genotypes reveal inter-strain incompatibility and the evolution of recombination.</title>
        <authorList>
            <person name="Ross J.A."/>
            <person name="Koboldt D.C."/>
            <person name="Staisch J.E."/>
            <person name="Chamberlin H.M."/>
            <person name="Gupta B.P."/>
            <person name="Miller R.D."/>
            <person name="Baird S.E."/>
            <person name="Haag E.S."/>
        </authorList>
    </citation>
    <scope>NUCLEOTIDE SEQUENCE [LARGE SCALE GENOMIC DNA]</scope>
    <source>
        <strain evidence="2 3">AF16</strain>
    </source>
</reference>
<name>A8XCW1_CAEBR</name>
<dbReference type="RefSeq" id="XP_002635245.1">
    <property type="nucleotide sequence ID" value="XM_002635199.1"/>
</dbReference>
<dbReference type="GeneID" id="8577241"/>
<dbReference type="WormBase" id="CBG11489">
    <property type="protein sequence ID" value="CBP08827"/>
    <property type="gene ID" value="WBGene00032599"/>
</dbReference>
<evidence type="ECO:0000313" key="3">
    <source>
        <dbReference type="Proteomes" id="UP000008549"/>
    </source>
</evidence>
<dbReference type="KEGG" id="cbr:CBG_11489"/>
<reference evidence="2 3" key="1">
    <citation type="journal article" date="2003" name="PLoS Biol.">
        <title>The genome sequence of Caenorhabditis briggsae: a platform for comparative genomics.</title>
        <authorList>
            <person name="Stein L.D."/>
            <person name="Bao Z."/>
            <person name="Blasiar D."/>
            <person name="Blumenthal T."/>
            <person name="Brent M.R."/>
            <person name="Chen N."/>
            <person name="Chinwalla A."/>
            <person name="Clarke L."/>
            <person name="Clee C."/>
            <person name="Coghlan A."/>
            <person name="Coulson A."/>
            <person name="D'Eustachio P."/>
            <person name="Fitch D.H."/>
            <person name="Fulton L.A."/>
            <person name="Fulton R.E."/>
            <person name="Griffiths-Jones S."/>
            <person name="Harris T.W."/>
            <person name="Hillier L.W."/>
            <person name="Kamath R."/>
            <person name="Kuwabara P.E."/>
            <person name="Mardis E.R."/>
            <person name="Marra M.A."/>
            <person name="Miner T.L."/>
            <person name="Minx P."/>
            <person name="Mullikin J.C."/>
            <person name="Plumb R.W."/>
            <person name="Rogers J."/>
            <person name="Schein J.E."/>
            <person name="Sohrmann M."/>
            <person name="Spieth J."/>
            <person name="Stajich J.E."/>
            <person name="Wei C."/>
            <person name="Willey D."/>
            <person name="Wilson R.K."/>
            <person name="Durbin R."/>
            <person name="Waterston R.H."/>
        </authorList>
    </citation>
    <scope>NUCLEOTIDE SEQUENCE [LARGE SCALE GENOMIC DNA]</scope>
    <source>
        <strain evidence="2 3">AF16</strain>
    </source>
</reference>
<evidence type="ECO:0000313" key="4">
    <source>
        <dbReference type="WormBase" id="CBG11489"/>
    </source>
</evidence>
<dbReference type="eggNOG" id="ENOG502TJ1Y">
    <property type="taxonomic scope" value="Eukaryota"/>
</dbReference>
<dbReference type="Proteomes" id="UP000008549">
    <property type="component" value="Unassembled WGS sequence"/>
</dbReference>
<proteinExistence type="predicted"/>
<keyword evidence="1" id="KW-0732">Signal</keyword>
<sequence>MNILGLLLLVLLALATPIVEAGKRCTSSKQCDYESACYEGHCYTVDEMFEKFDMKK</sequence>
<protein>
    <submittedName>
        <fullName evidence="2">Protein CBG11489</fullName>
    </submittedName>
</protein>
<feature type="chain" id="PRO_5002732979" evidence="1">
    <location>
        <begin position="22"/>
        <end position="56"/>
    </location>
</feature>